<reference evidence="1 2" key="1">
    <citation type="submission" date="2024-06" db="EMBL/GenBank/DDBJ databases">
        <title>Genomic Encyclopedia of Type Strains, Phase IV (KMG-IV): sequencing the most valuable type-strain genomes for metagenomic binning, comparative biology and taxonomic classification.</title>
        <authorList>
            <person name="Goeker M."/>
        </authorList>
    </citation>
    <scope>NUCLEOTIDE SEQUENCE [LARGE SCALE GENOMIC DNA]</scope>
    <source>
        <strain evidence="1 2">DSM 100022</strain>
    </source>
</reference>
<name>A0ABV2GUQ3_9HYPH</name>
<protein>
    <submittedName>
        <fullName evidence="1">Uncharacterized protein</fullName>
    </submittedName>
</protein>
<gene>
    <name evidence="1" type="ORF">ABID19_005078</name>
</gene>
<accession>A0ABV2GUQ3</accession>
<sequence length="33" mass="3427">MALAYPQRGATMGKLEIVGHPQAISTIVLVSSS</sequence>
<organism evidence="1 2">
    <name type="scientific">Mesorhizobium robiniae</name>
    <dbReference type="NCBI Taxonomy" id="559315"/>
    <lineage>
        <taxon>Bacteria</taxon>
        <taxon>Pseudomonadati</taxon>
        <taxon>Pseudomonadota</taxon>
        <taxon>Alphaproteobacteria</taxon>
        <taxon>Hyphomicrobiales</taxon>
        <taxon>Phyllobacteriaceae</taxon>
        <taxon>Mesorhizobium</taxon>
    </lineage>
</organism>
<keyword evidence="2" id="KW-1185">Reference proteome</keyword>
<dbReference type="Proteomes" id="UP001549204">
    <property type="component" value="Unassembled WGS sequence"/>
</dbReference>
<evidence type="ECO:0000313" key="2">
    <source>
        <dbReference type="Proteomes" id="UP001549204"/>
    </source>
</evidence>
<dbReference type="EMBL" id="JBEPMC010000010">
    <property type="protein sequence ID" value="MET3582020.1"/>
    <property type="molecule type" value="Genomic_DNA"/>
</dbReference>
<evidence type="ECO:0000313" key="1">
    <source>
        <dbReference type="EMBL" id="MET3582020.1"/>
    </source>
</evidence>
<proteinExistence type="predicted"/>
<comment type="caution">
    <text evidence="1">The sequence shown here is derived from an EMBL/GenBank/DDBJ whole genome shotgun (WGS) entry which is preliminary data.</text>
</comment>